<proteinExistence type="inferred from homology"/>
<keyword evidence="6" id="KW-0808">Transferase</keyword>
<evidence type="ECO:0000256" key="12">
    <source>
        <dbReference type="ARBA" id="ARBA00023125"/>
    </source>
</evidence>
<dbReference type="GO" id="GO:0006281">
    <property type="term" value="P:DNA repair"/>
    <property type="evidence" value="ECO:0007669"/>
    <property type="project" value="UniProtKB-KW"/>
</dbReference>
<keyword evidence="9 17" id="KW-0863">Zinc-finger</keyword>
<dbReference type="InterPro" id="IPR001841">
    <property type="entry name" value="Znf_RING"/>
</dbReference>
<dbReference type="SMART" id="SM00513">
    <property type="entry name" value="SAP"/>
    <property type="match status" value="1"/>
</dbReference>
<evidence type="ECO:0000256" key="16">
    <source>
        <dbReference type="ARBA" id="ARBA00082369"/>
    </source>
</evidence>
<evidence type="ECO:0000256" key="13">
    <source>
        <dbReference type="ARBA" id="ARBA00023204"/>
    </source>
</evidence>
<evidence type="ECO:0000256" key="17">
    <source>
        <dbReference type="PROSITE-ProRule" id="PRU00175"/>
    </source>
</evidence>
<comment type="subcellular location">
    <subcellularLocation>
        <location evidence="2">Nucleus</location>
    </subcellularLocation>
</comment>
<dbReference type="AlphaFoldDB" id="A0A7S0WW35"/>
<dbReference type="SMART" id="SM00734">
    <property type="entry name" value="ZnF_Rad18"/>
    <property type="match status" value="2"/>
</dbReference>
<comment type="pathway">
    <text evidence="3">Protein modification; protein ubiquitination.</text>
</comment>
<evidence type="ECO:0000256" key="8">
    <source>
        <dbReference type="ARBA" id="ARBA00022763"/>
    </source>
</evidence>
<dbReference type="PANTHER" id="PTHR14134">
    <property type="entry name" value="E3 UBIQUITIN-PROTEIN LIGASE RAD18"/>
    <property type="match status" value="1"/>
</dbReference>
<evidence type="ECO:0000256" key="10">
    <source>
        <dbReference type="ARBA" id="ARBA00022786"/>
    </source>
</evidence>
<dbReference type="GO" id="GO:0006513">
    <property type="term" value="P:protein monoubiquitination"/>
    <property type="evidence" value="ECO:0007669"/>
    <property type="project" value="InterPro"/>
</dbReference>
<evidence type="ECO:0000256" key="14">
    <source>
        <dbReference type="ARBA" id="ARBA00023242"/>
    </source>
</evidence>
<keyword evidence="11" id="KW-0862">Zinc</keyword>
<dbReference type="PANTHER" id="PTHR14134:SF2">
    <property type="entry name" value="E3 UBIQUITIN-PROTEIN LIGASE RAD18"/>
    <property type="match status" value="1"/>
</dbReference>
<dbReference type="GO" id="GO:0006301">
    <property type="term" value="P:DNA damage tolerance"/>
    <property type="evidence" value="ECO:0007669"/>
    <property type="project" value="InterPro"/>
</dbReference>
<gene>
    <name evidence="21" type="ORF">POBO1169_LOCUS18375</name>
</gene>
<feature type="compositionally biased region" description="Low complexity" evidence="19">
    <location>
        <begin position="452"/>
        <end position="470"/>
    </location>
</feature>
<evidence type="ECO:0000256" key="3">
    <source>
        <dbReference type="ARBA" id="ARBA00004906"/>
    </source>
</evidence>
<comment type="catalytic activity">
    <reaction evidence="1">
        <text>S-ubiquitinyl-[E2 ubiquitin-conjugating enzyme]-L-cysteine + [acceptor protein]-L-lysine = [E2 ubiquitin-conjugating enzyme]-L-cysteine + N(6)-ubiquitinyl-[acceptor protein]-L-lysine.</text>
        <dbReference type="EC" id="2.3.2.27"/>
    </reaction>
</comment>
<evidence type="ECO:0000256" key="11">
    <source>
        <dbReference type="ARBA" id="ARBA00022833"/>
    </source>
</evidence>
<dbReference type="Gene3D" id="3.30.40.10">
    <property type="entry name" value="Zinc/RING finger domain, C3HC4 (zinc finger)"/>
    <property type="match status" value="1"/>
</dbReference>
<dbReference type="InterPro" id="IPR006642">
    <property type="entry name" value="Rad18_UBZ4"/>
</dbReference>
<feature type="compositionally biased region" description="Polar residues" evidence="19">
    <location>
        <begin position="430"/>
        <end position="442"/>
    </location>
</feature>
<evidence type="ECO:0000256" key="2">
    <source>
        <dbReference type="ARBA" id="ARBA00004123"/>
    </source>
</evidence>
<keyword evidence="13" id="KW-0234">DNA repair</keyword>
<dbReference type="Pfam" id="PF13923">
    <property type="entry name" value="zf-C3HC4_2"/>
    <property type="match status" value="1"/>
</dbReference>
<evidence type="ECO:0000259" key="20">
    <source>
        <dbReference type="PROSITE" id="PS50089"/>
    </source>
</evidence>
<dbReference type="PROSITE" id="PS00518">
    <property type="entry name" value="ZF_RING_1"/>
    <property type="match status" value="1"/>
</dbReference>
<dbReference type="GO" id="GO:0003697">
    <property type="term" value="F:single-stranded DNA binding"/>
    <property type="evidence" value="ECO:0007669"/>
    <property type="project" value="InterPro"/>
</dbReference>
<dbReference type="GO" id="GO:0097505">
    <property type="term" value="C:Rad6-Rad18 complex"/>
    <property type="evidence" value="ECO:0007669"/>
    <property type="project" value="TreeGrafter"/>
</dbReference>
<evidence type="ECO:0000256" key="15">
    <source>
        <dbReference type="ARBA" id="ARBA00031783"/>
    </source>
</evidence>
<feature type="region of interest" description="Disordered" evidence="19">
    <location>
        <begin position="108"/>
        <end position="249"/>
    </location>
</feature>
<evidence type="ECO:0000256" key="7">
    <source>
        <dbReference type="ARBA" id="ARBA00022723"/>
    </source>
</evidence>
<evidence type="ECO:0000256" key="18">
    <source>
        <dbReference type="SAM" id="Coils"/>
    </source>
</evidence>
<dbReference type="GO" id="GO:0061630">
    <property type="term" value="F:ubiquitin protein ligase activity"/>
    <property type="evidence" value="ECO:0007669"/>
    <property type="project" value="UniProtKB-EC"/>
</dbReference>
<comment type="similarity">
    <text evidence="4">Belongs to the RAD18 family.</text>
</comment>
<evidence type="ECO:0000256" key="19">
    <source>
        <dbReference type="SAM" id="MobiDB-lite"/>
    </source>
</evidence>
<keyword evidence="7" id="KW-0479">Metal-binding</keyword>
<evidence type="ECO:0000256" key="9">
    <source>
        <dbReference type="ARBA" id="ARBA00022771"/>
    </source>
</evidence>
<dbReference type="UniPathway" id="UPA00143"/>
<evidence type="ECO:0000256" key="5">
    <source>
        <dbReference type="ARBA" id="ARBA00012483"/>
    </source>
</evidence>
<dbReference type="SMART" id="SM00184">
    <property type="entry name" value="RING"/>
    <property type="match status" value="1"/>
</dbReference>
<keyword evidence="18" id="KW-0175">Coiled coil</keyword>
<keyword evidence="14" id="KW-0539">Nucleus</keyword>
<accession>A0A7S0WW35</accession>
<evidence type="ECO:0000256" key="1">
    <source>
        <dbReference type="ARBA" id="ARBA00000900"/>
    </source>
</evidence>
<dbReference type="InterPro" id="IPR013083">
    <property type="entry name" value="Znf_RING/FYVE/PHD"/>
</dbReference>
<keyword evidence="8" id="KW-0227">DNA damage</keyword>
<feature type="region of interest" description="Disordered" evidence="19">
    <location>
        <begin position="283"/>
        <end position="310"/>
    </location>
</feature>
<feature type="domain" description="RING-type" evidence="20">
    <location>
        <begin position="33"/>
        <end position="72"/>
    </location>
</feature>
<dbReference type="InterPro" id="IPR039577">
    <property type="entry name" value="Rad18"/>
</dbReference>
<dbReference type="GO" id="GO:0008270">
    <property type="term" value="F:zinc ion binding"/>
    <property type="evidence" value="ECO:0007669"/>
    <property type="project" value="UniProtKB-KW"/>
</dbReference>
<dbReference type="EMBL" id="HBFA01036788">
    <property type="protein sequence ID" value="CAD8687901.1"/>
    <property type="molecule type" value="Transcribed_RNA"/>
</dbReference>
<dbReference type="InterPro" id="IPR003034">
    <property type="entry name" value="SAP_dom"/>
</dbReference>
<dbReference type="EC" id="2.3.2.27" evidence="5"/>
<protein>
    <recommendedName>
        <fullName evidence="5">RING-type E3 ubiquitin transferase</fullName>
        <ecNumber evidence="5">2.3.2.27</ecNumber>
    </recommendedName>
    <alternativeName>
        <fullName evidence="15 16">RING-type E3 ubiquitin transferase RAD18</fullName>
    </alternativeName>
</protein>
<sequence>MPLDNSNDSVDDFPEAWPDSVKEMRTLESSLRCPICGEFIDGCLSLPECQHSFCALCIQRSLGFREQCPVCRITAHTSDLQGNKVMDALVENLKACRSRLLGAVRAFDRPAEPRPPQPLSVVDVSHAPDAGGTGRLPSMTTPTDRRRTSSGRSTKPIEVDAGETSDSDFDHGGGAGDDDFDPEYVPLSQSHRSVKAVRKVARLSGDPPDDSRAKRAKRDQSASGFKTLDESPTSGSPREVVDDGTLETEPPHGKVFCPVCKIPILEHLIANHVDTCLTRNSCATTGSGPASNSRAFGSRPSTTSTAGRSQPKLMPKLVYNLMSDKQLKKRLTDEKLSTKGDRKTLERRHHEYTLRMNSALRSNKKQDANAIAAEVQKMERQRVKAESSTVNTIAATTPGQRTVANDATFAQLIQQVRSRQAVKKKEENEQSITHNTLETSVSPHPAPHAADEGAPPLAPPLLGEVGPALS</sequence>
<evidence type="ECO:0000256" key="6">
    <source>
        <dbReference type="ARBA" id="ARBA00022679"/>
    </source>
</evidence>
<feature type="compositionally biased region" description="Basic residues" evidence="19">
    <location>
        <begin position="192"/>
        <end position="201"/>
    </location>
</feature>
<evidence type="ECO:0000313" key="21">
    <source>
        <dbReference type="EMBL" id="CAD8687901.1"/>
    </source>
</evidence>
<dbReference type="GO" id="GO:0005634">
    <property type="term" value="C:nucleus"/>
    <property type="evidence" value="ECO:0007669"/>
    <property type="project" value="UniProtKB-SubCell"/>
</dbReference>
<dbReference type="FunFam" id="3.30.40.10:FF:000172">
    <property type="entry name" value="E3 ubiquitin-protein ligase RAD18"/>
    <property type="match status" value="1"/>
</dbReference>
<feature type="region of interest" description="Disordered" evidence="19">
    <location>
        <begin position="420"/>
        <end position="470"/>
    </location>
</feature>
<keyword evidence="12" id="KW-0238">DNA-binding</keyword>
<organism evidence="21">
    <name type="scientific">Pyramimonas obovata</name>
    <dbReference type="NCBI Taxonomy" id="1411642"/>
    <lineage>
        <taxon>Eukaryota</taxon>
        <taxon>Viridiplantae</taxon>
        <taxon>Chlorophyta</taxon>
        <taxon>Pyramimonadophyceae</taxon>
        <taxon>Pyramimonadales</taxon>
        <taxon>Pyramimonadaceae</taxon>
        <taxon>Pyramimonas</taxon>
        <taxon>Pyramimonas incertae sedis</taxon>
    </lineage>
</organism>
<dbReference type="PROSITE" id="PS50089">
    <property type="entry name" value="ZF_RING_2"/>
    <property type="match status" value="1"/>
</dbReference>
<feature type="coiled-coil region" evidence="18">
    <location>
        <begin position="361"/>
        <end position="388"/>
    </location>
</feature>
<evidence type="ECO:0000256" key="4">
    <source>
        <dbReference type="ARBA" id="ARBA00009506"/>
    </source>
</evidence>
<reference evidence="21" key="1">
    <citation type="submission" date="2021-01" db="EMBL/GenBank/DDBJ databases">
        <authorList>
            <person name="Corre E."/>
            <person name="Pelletier E."/>
            <person name="Niang G."/>
            <person name="Scheremetjew M."/>
            <person name="Finn R."/>
            <person name="Kale V."/>
            <person name="Holt S."/>
            <person name="Cochrane G."/>
            <person name="Meng A."/>
            <person name="Brown T."/>
            <person name="Cohen L."/>
        </authorList>
    </citation>
    <scope>NUCLEOTIDE SEQUENCE</scope>
    <source>
        <strain evidence="21">CCMP722</strain>
    </source>
</reference>
<dbReference type="SUPFAM" id="SSF57850">
    <property type="entry name" value="RING/U-box"/>
    <property type="match status" value="1"/>
</dbReference>
<keyword evidence="10" id="KW-0833">Ubl conjugation pathway</keyword>
<dbReference type="InterPro" id="IPR017907">
    <property type="entry name" value="Znf_RING_CS"/>
</dbReference>
<feature type="compositionally biased region" description="Polar residues" evidence="19">
    <location>
        <begin position="283"/>
        <end position="308"/>
    </location>
</feature>
<name>A0A7S0WW35_9CHLO</name>